<reference evidence="32 33" key="2">
    <citation type="journal article" date="2019" name="Nat. Med.">
        <title>A library of human gut bacterial isolates paired with longitudinal multiomics data enables mechanistic microbiome research.</title>
        <authorList>
            <person name="Poyet M."/>
            <person name="Groussin M."/>
            <person name="Gibbons S.M."/>
            <person name="Avila-Pacheco J."/>
            <person name="Jiang X."/>
            <person name="Kearney S.M."/>
            <person name="Perrotta A.R."/>
            <person name="Berdy B."/>
            <person name="Zhao S."/>
            <person name="Lieberman T.D."/>
            <person name="Swanson P.K."/>
            <person name="Smith M."/>
            <person name="Roesemann S."/>
            <person name="Alexander J.E."/>
            <person name="Rich S.A."/>
            <person name="Livny J."/>
            <person name="Vlamakis H."/>
            <person name="Clish C."/>
            <person name="Bullock K."/>
            <person name="Deik A."/>
            <person name="Scott J."/>
            <person name="Pierce K.A."/>
            <person name="Xavier R.J."/>
            <person name="Alm E.J."/>
        </authorList>
    </citation>
    <scope>NUCLEOTIDE SEQUENCE [LARGE SCALE GENOMIC DNA]</scope>
    <source>
        <strain evidence="8 35">BIOML-A140</strain>
        <strain evidence="7 39">BIOML-A141</strain>
        <strain evidence="5 32">BIOML-A73</strain>
        <strain evidence="12 33">BIOML-A82</strain>
        <strain evidence="11 37">BIOML-A85</strain>
        <strain evidence="6 36">BIOML-A9</strain>
        <strain evidence="10 38">BIOML-A93</strain>
        <strain evidence="9 34">BIOML-A98</strain>
    </source>
</reference>
<evidence type="ECO:0000256" key="2">
    <source>
        <dbReference type="SAM" id="MobiDB-lite"/>
    </source>
</evidence>
<dbReference type="EMBL" id="WCXA01000044">
    <property type="protein sequence ID" value="KAB3856790.1"/>
    <property type="molecule type" value="Genomic_DNA"/>
</dbReference>
<evidence type="ECO:0000313" key="38">
    <source>
        <dbReference type="Proteomes" id="UP000470952"/>
    </source>
</evidence>
<evidence type="ECO:0000313" key="21">
    <source>
        <dbReference type="EMBL" id="RGV04062.1"/>
    </source>
</evidence>
<accession>A0A396F927</accession>
<evidence type="ECO:0000313" key="28">
    <source>
        <dbReference type="Proteomes" id="UP000283833"/>
    </source>
</evidence>
<dbReference type="AlphaFoldDB" id="A0A396F927"/>
<dbReference type="Proteomes" id="UP000261003">
    <property type="component" value="Unassembled WGS sequence"/>
</dbReference>
<dbReference type="EMBL" id="WDAL01000022">
    <property type="protein sequence ID" value="KAB6634751.1"/>
    <property type="molecule type" value="Genomic_DNA"/>
</dbReference>
<evidence type="ECO:0000313" key="34">
    <source>
        <dbReference type="Proteomes" id="UP000462015"/>
    </source>
</evidence>
<evidence type="ECO:0000313" key="17">
    <source>
        <dbReference type="EMBL" id="NMW36580.1"/>
    </source>
</evidence>
<dbReference type="Proteomes" id="UP000470952">
    <property type="component" value="Unassembled WGS sequence"/>
</dbReference>
<dbReference type="Proteomes" id="UP001210999">
    <property type="component" value="Unassembled WGS sequence"/>
</dbReference>
<keyword evidence="3" id="KW-0472">Membrane</keyword>
<dbReference type="Proteomes" id="UP000433382">
    <property type="component" value="Unassembled WGS sequence"/>
</dbReference>
<evidence type="ECO:0000256" key="1">
    <source>
        <dbReference type="SAM" id="Coils"/>
    </source>
</evidence>
<dbReference type="EMBL" id="JAKKWZ010000017">
    <property type="protein sequence ID" value="MCG0340426.1"/>
    <property type="molecule type" value="Genomic_DNA"/>
</dbReference>
<dbReference type="Proteomes" id="UP000437380">
    <property type="component" value="Unassembled WGS sequence"/>
</dbReference>
<sequence length="427" mass="48407">MEPNKLIKDKNKLLMAIPVILGILFLYVFFIREDGNVPSGSDRQAASQAFLEPQSEMADKVNDKMEAYKQDKLEEQEKARILKESQVKGSDFYFELQNQQERYDRATLERIRRMQNDPYSEVMAEYGGGRNGRFSHQLESQLDGLEDEQALNEIIREAKKNSRIRKELEESDKYRKRMYERIVNYDQEGKTEKAAANPSGHPSADSLMQKGPIYHAENGKRVRRQPTSAPGNSNLFRACIHGDQTVVTGSTVRMRLLQDVTLSGMKIPANTLFYGIATLGANRLDVVVSNLKVGDNLNPVSVVVFDNDAMEGLNLPNNLKASAAKRMEQGLVQNIDMPLSSIGTMASEVTSVVNATTQVAKQILNMSLSQVKVHLKSNYEMYIQEESQESKLRRQAVQAELQKLYEQMEQEKTNKKNHPLQTLIDKL</sequence>
<dbReference type="Proteomes" id="UP000283429">
    <property type="component" value="Unassembled WGS sequence"/>
</dbReference>
<feature type="domain" description="Conjugative transposon TraM C-terminal" evidence="4">
    <location>
        <begin position="237"/>
        <end position="383"/>
    </location>
</feature>
<dbReference type="EMBL" id="QSJM01000075">
    <property type="protein sequence ID" value="RHD73297.1"/>
    <property type="molecule type" value="Genomic_DNA"/>
</dbReference>
<evidence type="ECO:0000313" key="39">
    <source>
        <dbReference type="Proteomes" id="UP000483142"/>
    </source>
</evidence>
<evidence type="ECO:0000313" key="22">
    <source>
        <dbReference type="EMBL" id="RHD73297.1"/>
    </source>
</evidence>
<reference evidence="25 26" key="1">
    <citation type="submission" date="2018-08" db="EMBL/GenBank/DDBJ databases">
        <title>A genome reference for cultivated species of the human gut microbiota.</title>
        <authorList>
            <person name="Zou Y."/>
            <person name="Xue W."/>
            <person name="Luo G."/>
        </authorList>
    </citation>
    <scope>NUCLEOTIDE SEQUENCE [LARGE SCALE GENOMIC DNA]</scope>
    <source>
        <strain evidence="21 30">AF14-8</strain>
        <strain evidence="20 28">AF18-14</strain>
        <strain evidence="24 31">AF39-8AT</strain>
        <strain evidence="23 29">AM09-18</strain>
        <strain evidence="22 27">AM30-40</strain>
        <strain evidence="19 26">OM08-13BH</strain>
        <strain evidence="18 25">TM05-16</strain>
    </source>
</reference>
<dbReference type="Proteomes" id="UP001201179">
    <property type="component" value="Unassembled WGS sequence"/>
</dbReference>
<dbReference type="Proteomes" id="UP000462015">
    <property type="component" value="Unassembled WGS sequence"/>
</dbReference>
<evidence type="ECO:0000313" key="5">
    <source>
        <dbReference type="EMBL" id="KAB3567886.1"/>
    </source>
</evidence>
<dbReference type="Pfam" id="PF12508">
    <property type="entry name" value="Transposon_TraM"/>
    <property type="match status" value="1"/>
</dbReference>
<dbReference type="Proteomes" id="UP000283833">
    <property type="component" value="Unassembled WGS sequence"/>
</dbReference>
<feature type="coiled-coil region" evidence="1">
    <location>
        <begin position="58"/>
        <end position="85"/>
    </location>
</feature>
<comment type="caution">
    <text evidence="22">The sequence shown here is derived from an EMBL/GenBank/DDBJ whole genome shotgun (WGS) entry which is preliminary data.</text>
</comment>
<dbReference type="EMBL" id="WDBY01000034">
    <property type="protein sequence ID" value="KAB6475197.1"/>
    <property type="molecule type" value="Genomic_DNA"/>
</dbReference>
<dbReference type="InterPro" id="IPR055407">
    <property type="entry name" value="TraM_C"/>
</dbReference>
<keyword evidence="3" id="KW-1133">Transmembrane helix</keyword>
<evidence type="ECO:0000313" key="29">
    <source>
        <dbReference type="Proteomes" id="UP000283958"/>
    </source>
</evidence>
<evidence type="ECO:0000313" key="15">
    <source>
        <dbReference type="EMBL" id="MDB0852776.1"/>
    </source>
</evidence>
<dbReference type="GeneID" id="69978525"/>
<reference evidence="17 40" key="3">
    <citation type="submission" date="2020-04" db="EMBL/GenBank/DDBJ databases">
        <title>A novel gut-associated lysogenic phage, Bacteroides phage BV01, alters the host transcriptome and bile acid metabolism in Bacteroides vulgatus.</title>
        <authorList>
            <person name="Campbell D.E."/>
            <person name="Ly L."/>
            <person name="Ridlon J.M."/>
            <person name="Hsiao A."/>
            <person name="Degnan P.H."/>
        </authorList>
    </citation>
    <scope>NUCLEOTIDE SEQUENCE [LARGE SCALE GENOMIC DNA]</scope>
    <source>
        <strain evidence="17 40">VPI-4506</strain>
    </source>
</reference>
<evidence type="ECO:0000313" key="16">
    <source>
        <dbReference type="EMBL" id="MDU0247196.1"/>
    </source>
</evidence>
<evidence type="ECO:0000313" key="26">
    <source>
        <dbReference type="Proteomes" id="UP000261003"/>
    </source>
</evidence>
<evidence type="ECO:0000259" key="4">
    <source>
        <dbReference type="Pfam" id="PF12508"/>
    </source>
</evidence>
<protein>
    <submittedName>
        <fullName evidence="22">Conjugative transposon protein TraM</fullName>
    </submittedName>
</protein>
<dbReference type="EMBL" id="WCZY01000024">
    <property type="protein sequence ID" value="KAB6690113.1"/>
    <property type="molecule type" value="Genomic_DNA"/>
</dbReference>
<evidence type="ECO:0000313" key="31">
    <source>
        <dbReference type="Proteomes" id="UP000286392"/>
    </source>
</evidence>
<evidence type="ECO:0000313" key="30">
    <source>
        <dbReference type="Proteomes" id="UP000285379"/>
    </source>
</evidence>
<reference evidence="13" key="4">
    <citation type="submission" date="2021-10" db="EMBL/GenBank/DDBJ databases">
        <title>Collection of gut derived symbiotic bacterial strains cultured from healthy donors.</title>
        <authorList>
            <person name="Lin H."/>
            <person name="Littmann E."/>
            <person name="Kohout C."/>
            <person name="Pamer E.G."/>
        </authorList>
    </citation>
    <scope>NUCLEOTIDE SEQUENCE</scope>
    <source>
        <strain evidence="13">DFI.1.167</strain>
    </source>
</reference>
<dbReference type="Proteomes" id="UP000555193">
    <property type="component" value="Unassembled WGS sequence"/>
</dbReference>
<dbReference type="EMBL" id="WDAG01000024">
    <property type="protein sequence ID" value="KAB6657045.1"/>
    <property type="molecule type" value="Genomic_DNA"/>
</dbReference>
<evidence type="ECO:0000313" key="12">
    <source>
        <dbReference type="EMBL" id="KAB6697623.1"/>
    </source>
</evidence>
<feature type="transmembrane region" description="Helical" evidence="3">
    <location>
        <begin position="12"/>
        <end position="31"/>
    </location>
</feature>
<evidence type="ECO:0000313" key="14">
    <source>
        <dbReference type="EMBL" id="MCG0340426.1"/>
    </source>
</evidence>
<dbReference type="Proteomes" id="UP000468344">
    <property type="component" value="Unassembled WGS sequence"/>
</dbReference>
<evidence type="ECO:0000313" key="27">
    <source>
        <dbReference type="Proteomes" id="UP000283429"/>
    </source>
</evidence>
<dbReference type="EMBL" id="WDBZ01000024">
    <property type="protein sequence ID" value="KAB6452048.1"/>
    <property type="molecule type" value="Genomic_DNA"/>
</dbReference>
<reference evidence="15" key="6">
    <citation type="submission" date="2023-01" db="EMBL/GenBank/DDBJ databases">
        <title>Human gut microbiome strain richness.</title>
        <authorList>
            <person name="Chen-Liaw A."/>
        </authorList>
    </citation>
    <scope>NUCLEOTIDE SEQUENCE</scope>
    <source>
        <strain evidence="15">H9_m1001271B151109d0_201107</strain>
    </source>
</reference>
<feature type="region of interest" description="Disordered" evidence="2">
    <location>
        <begin position="189"/>
        <end position="210"/>
    </location>
</feature>
<dbReference type="Proteomes" id="UP001199363">
    <property type="component" value="Unassembled WGS sequence"/>
</dbReference>
<feature type="coiled-coil region" evidence="1">
    <location>
        <begin position="387"/>
        <end position="418"/>
    </location>
</feature>
<dbReference type="EMBL" id="WCZV01000025">
    <property type="protein sequence ID" value="KAB6697623.1"/>
    <property type="molecule type" value="Genomic_DNA"/>
</dbReference>
<dbReference type="EMBL" id="QRMN01000056">
    <property type="protein sequence ID" value="RHJ72001.1"/>
    <property type="molecule type" value="Genomic_DNA"/>
</dbReference>
<evidence type="ECO:0000313" key="33">
    <source>
        <dbReference type="Proteomes" id="UP000437380"/>
    </source>
</evidence>
<keyword evidence="3" id="KW-0812">Transmembrane</keyword>
<dbReference type="Proteomes" id="UP000470777">
    <property type="component" value="Unassembled WGS sequence"/>
</dbReference>
<evidence type="ECO:0000313" key="24">
    <source>
        <dbReference type="EMBL" id="RHK85524.1"/>
    </source>
</evidence>
<evidence type="ECO:0000313" key="13">
    <source>
        <dbReference type="EMBL" id="MCB7282169.1"/>
    </source>
</evidence>
<dbReference type="RefSeq" id="WP_005868892.1">
    <property type="nucleotide sequence ID" value="NZ_BAABYE010000002.1"/>
</dbReference>
<evidence type="ECO:0000313" key="36">
    <source>
        <dbReference type="Proteomes" id="UP000470332"/>
    </source>
</evidence>
<evidence type="ECO:0000313" key="35">
    <source>
        <dbReference type="Proteomes" id="UP000468344"/>
    </source>
</evidence>
<evidence type="ECO:0000313" key="20">
    <source>
        <dbReference type="EMBL" id="RGT86904.1"/>
    </source>
</evidence>
<dbReference type="EMBL" id="QROB01000022">
    <property type="protein sequence ID" value="RHK85524.1"/>
    <property type="molecule type" value="Genomic_DNA"/>
</dbReference>
<dbReference type="EMBL" id="JAWDHD010000002">
    <property type="protein sequence ID" value="MDU0247196.1"/>
    <property type="molecule type" value="Genomic_DNA"/>
</dbReference>
<evidence type="ECO:0000313" key="6">
    <source>
        <dbReference type="EMBL" id="KAB3856790.1"/>
    </source>
</evidence>
<dbReference type="GeneID" id="43186604"/>
<dbReference type="Proteomes" id="UP000285379">
    <property type="component" value="Unassembled WGS sequence"/>
</dbReference>
<evidence type="ECO:0000313" key="10">
    <source>
        <dbReference type="EMBL" id="KAB6657045.1"/>
    </source>
</evidence>
<dbReference type="EMBL" id="JAJCQG010000046">
    <property type="protein sequence ID" value="MCB7282169.1"/>
    <property type="molecule type" value="Genomic_DNA"/>
</dbReference>
<dbReference type="EMBL" id="JAQKEI010000019">
    <property type="protein sequence ID" value="MDB0852776.1"/>
    <property type="molecule type" value="Genomic_DNA"/>
</dbReference>
<evidence type="ECO:0000313" key="19">
    <source>
        <dbReference type="EMBL" id="RGM42674.1"/>
    </source>
</evidence>
<dbReference type="EMBL" id="QRYT01000065">
    <property type="protein sequence ID" value="RGV04062.1"/>
    <property type="molecule type" value="Genomic_DNA"/>
</dbReference>
<evidence type="ECO:0000313" key="8">
    <source>
        <dbReference type="EMBL" id="KAB6475197.1"/>
    </source>
</evidence>
<reference evidence="16" key="7">
    <citation type="submission" date="2023-10" db="EMBL/GenBank/DDBJ databases">
        <title>Genome of potential pathogenic bacteria in Crohn's disease.</title>
        <authorList>
            <person name="Rodriguez-Palacios A."/>
        </authorList>
    </citation>
    <scope>NUCLEOTIDE SEQUENCE</scope>
    <source>
        <strain evidence="16">CavFT-hAR107</strain>
    </source>
</reference>
<dbReference type="Proteomes" id="UP001181258">
    <property type="component" value="Unassembled WGS sequence"/>
</dbReference>
<evidence type="ECO:0000313" key="32">
    <source>
        <dbReference type="Proteomes" id="UP000433382"/>
    </source>
</evidence>
<name>A0A396F927_PHOVU</name>
<dbReference type="EMBL" id="JABDSH010000077">
    <property type="protein sequence ID" value="NMW36580.1"/>
    <property type="molecule type" value="Genomic_DNA"/>
</dbReference>
<dbReference type="Proteomes" id="UP000260640">
    <property type="component" value="Unassembled WGS sequence"/>
</dbReference>
<gene>
    <name evidence="5" type="primary">traM</name>
    <name evidence="24" type="ORF">DW043_14765</name>
    <name evidence="23" type="ORF">DW105_17930</name>
    <name evidence="22" type="ORF">DW783_18995</name>
    <name evidence="21" type="ORF">DWW27_19740</name>
    <name evidence="20" type="ORF">DWX04_20510</name>
    <name evidence="19" type="ORF">DXC16_13775</name>
    <name evidence="18" type="ORF">DXD46_08780</name>
    <name evidence="6" type="ORF">GAS37_17905</name>
    <name evidence="5" type="ORF">GAY01_14590</name>
    <name evidence="9" type="ORF">GAY12_12265</name>
    <name evidence="12" type="ORF">GAY17_16690</name>
    <name evidence="8" type="ORF">GAZ06_15490</name>
    <name evidence="7" type="ORF">GAZ09_12405</name>
    <name evidence="10" type="ORF">GAZ76_17210</name>
    <name evidence="11" type="ORF">GAZ92_15580</name>
    <name evidence="17" type="ORF">HKQ54_10640</name>
    <name evidence="14" type="ORF">L4X52_10580</name>
    <name evidence="13" type="ORF">LI282_14145</name>
    <name evidence="15" type="ORF">PL594_14840</name>
    <name evidence="16" type="ORF">RVY68_00410</name>
</gene>
<dbReference type="Proteomes" id="UP000470332">
    <property type="component" value="Unassembled WGS sequence"/>
</dbReference>
<evidence type="ECO:0000313" key="40">
    <source>
        <dbReference type="Proteomes" id="UP000555193"/>
    </source>
</evidence>
<evidence type="ECO:0000313" key="11">
    <source>
        <dbReference type="EMBL" id="KAB6690113.1"/>
    </source>
</evidence>
<dbReference type="Proteomes" id="UP000286392">
    <property type="component" value="Unassembled WGS sequence"/>
</dbReference>
<organism evidence="22 27">
    <name type="scientific">Phocaeicola vulgatus</name>
    <name type="common">Bacteroides vulgatus</name>
    <dbReference type="NCBI Taxonomy" id="821"/>
    <lineage>
        <taxon>Bacteria</taxon>
        <taxon>Pseudomonadati</taxon>
        <taxon>Bacteroidota</taxon>
        <taxon>Bacteroidia</taxon>
        <taxon>Bacteroidales</taxon>
        <taxon>Bacteroidaceae</taxon>
        <taxon>Phocaeicola</taxon>
    </lineage>
</organism>
<keyword evidence="1" id="KW-0175">Coiled coil</keyword>
<evidence type="ECO:0000313" key="7">
    <source>
        <dbReference type="EMBL" id="KAB6452048.1"/>
    </source>
</evidence>
<evidence type="ECO:0000313" key="37">
    <source>
        <dbReference type="Proteomes" id="UP000470777"/>
    </source>
</evidence>
<dbReference type="Proteomes" id="UP000283958">
    <property type="component" value="Unassembled WGS sequence"/>
</dbReference>
<dbReference type="EMBL" id="QSPP01000020">
    <property type="protein sequence ID" value="RGJ88363.1"/>
    <property type="molecule type" value="Genomic_DNA"/>
</dbReference>
<evidence type="ECO:0000256" key="3">
    <source>
        <dbReference type="SAM" id="Phobius"/>
    </source>
</evidence>
<dbReference type="EMBL" id="QSTG01000024">
    <property type="protein sequence ID" value="RGM42674.1"/>
    <property type="molecule type" value="Genomic_DNA"/>
</dbReference>
<evidence type="ECO:0000313" key="25">
    <source>
        <dbReference type="Proteomes" id="UP000260640"/>
    </source>
</evidence>
<dbReference type="EMBL" id="WCZM01000022">
    <property type="protein sequence ID" value="KAB3567886.1"/>
    <property type="molecule type" value="Genomic_DNA"/>
</dbReference>
<evidence type="ECO:0000313" key="23">
    <source>
        <dbReference type="EMBL" id="RHJ72001.1"/>
    </source>
</evidence>
<dbReference type="Proteomes" id="UP000483142">
    <property type="component" value="Unassembled WGS sequence"/>
</dbReference>
<evidence type="ECO:0000313" key="18">
    <source>
        <dbReference type="EMBL" id="RGJ88363.1"/>
    </source>
</evidence>
<evidence type="ECO:0000313" key="9">
    <source>
        <dbReference type="EMBL" id="KAB6634751.1"/>
    </source>
</evidence>
<reference evidence="14" key="5">
    <citation type="submission" date="2022-01" db="EMBL/GenBank/DDBJ databases">
        <authorList>
            <person name="Mingchao X."/>
        </authorList>
    </citation>
    <scope>NUCLEOTIDE SEQUENCE</scope>
    <source>
        <strain evidence="14">Bv4372</strain>
    </source>
</reference>
<proteinExistence type="predicted"/>
<dbReference type="EMBL" id="QRXI01000041">
    <property type="protein sequence ID" value="RGT86904.1"/>
    <property type="molecule type" value="Genomic_DNA"/>
</dbReference>